<dbReference type="PROSITE" id="PS50945">
    <property type="entry name" value="I_LWEQ"/>
    <property type="match status" value="1"/>
</dbReference>
<dbReference type="InterPro" id="IPR030224">
    <property type="entry name" value="Sla2_fam"/>
</dbReference>
<evidence type="ECO:0000256" key="2">
    <source>
        <dbReference type="ARBA" id="ARBA00010135"/>
    </source>
</evidence>
<dbReference type="GO" id="GO:0080025">
    <property type="term" value="F:phosphatidylinositol-3,5-bisphosphate binding"/>
    <property type="evidence" value="ECO:0007669"/>
    <property type="project" value="TreeGrafter"/>
</dbReference>
<dbReference type="GO" id="GO:0030864">
    <property type="term" value="C:cortical actin cytoskeleton"/>
    <property type="evidence" value="ECO:0007669"/>
    <property type="project" value="TreeGrafter"/>
</dbReference>
<dbReference type="AlphaFoldDB" id="A0A6M2DS35"/>
<evidence type="ECO:0000256" key="1">
    <source>
        <dbReference type="ARBA" id="ARBA00004496"/>
    </source>
</evidence>
<dbReference type="SUPFAM" id="SSF109885">
    <property type="entry name" value="I/LWEQ domain"/>
    <property type="match status" value="1"/>
</dbReference>
<organism evidence="9">
    <name type="scientific">Xenopsylla cheopis</name>
    <name type="common">Oriental rat flea</name>
    <name type="synonym">Pulex cheopis</name>
    <dbReference type="NCBI Taxonomy" id="163159"/>
    <lineage>
        <taxon>Eukaryota</taxon>
        <taxon>Metazoa</taxon>
        <taxon>Ecdysozoa</taxon>
        <taxon>Arthropoda</taxon>
        <taxon>Hexapoda</taxon>
        <taxon>Insecta</taxon>
        <taxon>Pterygota</taxon>
        <taxon>Neoptera</taxon>
        <taxon>Endopterygota</taxon>
        <taxon>Siphonaptera</taxon>
        <taxon>Pulicidae</taxon>
        <taxon>Xenopsyllinae</taxon>
        <taxon>Xenopsylla</taxon>
    </lineage>
</organism>
<dbReference type="Gene3D" id="1.25.40.90">
    <property type="match status" value="1"/>
</dbReference>
<comment type="similarity">
    <text evidence="2">Belongs to the SLA2 family.</text>
</comment>
<keyword evidence="3" id="KW-0963">Cytoplasm</keyword>
<name>A0A6M2DS35_XENCH</name>
<sequence>MLPNITDKEYAQLTVSIGKAVSMIESPVKEKHIRAAIIGTYHCRGGSAFWTVMLKQPLLEHRIVAWKFFYVLHKVLREGFHLCLPGSIRHKDLLINVGKLWGHLQEGYGKLIQLYCNLMLTKIDFHHRNPHIPGNLIMTGEELEKIYGDDINNYFQLSVEMFDYMDDILILQEAIISSLNNVTSMTSTGQCRLAPLIPCIQDSNQLYDFSVKLLFKLHTLIQHDTLYGHRDRFQKQFIKLKEFYNKARDYEYFANLIKIPRLPKRLPNFLELAEFRTYIPPVVVIPEPELEPEEPVREEVLLDVTAEPSNQQNNDLHDLIRERNALIHDLQTEIARLNAQINQLISDTRTKTEAMQIQFEELQARLSDTEQELEKEQKKKKDMEDNLIVSQKEIATKTEELEKKSVMQEEKFQRLKELYTNIRDEHVNLLRQKAEVDKQLALAVKEKAQLEEGQRLADNKNQQASADLSVKYEALLKEMADMKSNHSDINSKLLLEIQELRNQCEEAREEKMTLVEKVNCLKNEKNIVQNEVSVLVTQRDELEKKLKESIMICEQIKDCVEIEQKERNTLISRLNATLLQSAADSIRKAIHELDEPAASGTTCSPDYFRKTADEACDRLESLGQNTLPLSVVKEEGDISLDSCKEIISCSQLLCSVIAHAKGTSNTSTNIELGERLQEHVRVWGTTLALTLDQLAFNPSSSNKTEFHTSFHPSSSNSSTTANASTSSSGEGDVSRAFVTNSNSEQNGNRNNETCSIQDLVKQLKVLSELAGGLMASDVGLDALGDQVEDEMAGMDRAIEEAAKKIDGLLSASRTADSGIKLEVNEKILDACTTLMKAIRELVQAARSVQAEIVAEGKGSATAKEFYKRNHQWTEGLISAAKAVALGAKLLVSAADESLQGSGKFEALMVAAQEIAACSVRLVVASRVKAQRGSVRLQALKNASVGVGQATGAVVAAVKSCTQMVEAALDLDVSALNLHQAKKLEMESQVRLIELEQALSLERLKLASLRRQHYQLAGE</sequence>
<protein>
    <submittedName>
        <fullName evidence="9">Putative actin-binding protein</fullName>
    </submittedName>
</protein>
<feature type="coiled-coil region" evidence="5">
    <location>
        <begin position="490"/>
        <end position="545"/>
    </location>
</feature>
<dbReference type="InterPro" id="IPR002558">
    <property type="entry name" value="ILWEQ_dom"/>
</dbReference>
<dbReference type="CDD" id="cd17006">
    <property type="entry name" value="ANTH_N_HIP1_like"/>
    <property type="match status" value="1"/>
</dbReference>
<dbReference type="GO" id="GO:0007015">
    <property type="term" value="P:actin filament organization"/>
    <property type="evidence" value="ECO:0007669"/>
    <property type="project" value="TreeGrafter"/>
</dbReference>
<feature type="domain" description="ENTH" evidence="7">
    <location>
        <begin position="5"/>
        <end position="133"/>
    </location>
</feature>
<dbReference type="InterPro" id="IPR013809">
    <property type="entry name" value="ENTH"/>
</dbReference>
<evidence type="ECO:0000256" key="4">
    <source>
        <dbReference type="ARBA" id="ARBA00023203"/>
    </source>
</evidence>
<dbReference type="InterPro" id="IPR008942">
    <property type="entry name" value="ENTH_VHS"/>
</dbReference>
<dbReference type="PROSITE" id="PS50942">
    <property type="entry name" value="ENTH"/>
    <property type="match status" value="1"/>
</dbReference>
<dbReference type="Pfam" id="PF07651">
    <property type="entry name" value="ANTH"/>
    <property type="match status" value="1"/>
</dbReference>
<dbReference type="SMART" id="SM00307">
    <property type="entry name" value="ILWEQ"/>
    <property type="match status" value="1"/>
</dbReference>
<keyword evidence="5" id="KW-0175">Coiled coil</keyword>
<dbReference type="GO" id="GO:0035615">
    <property type="term" value="F:clathrin adaptor activity"/>
    <property type="evidence" value="ECO:0007669"/>
    <property type="project" value="TreeGrafter"/>
</dbReference>
<dbReference type="FunFam" id="1.20.1410.10:FF:000006">
    <property type="entry name" value="Huntingtin interacting protein"/>
    <property type="match status" value="1"/>
</dbReference>
<dbReference type="SMART" id="SM00273">
    <property type="entry name" value="ENTH"/>
    <property type="match status" value="1"/>
</dbReference>
<evidence type="ECO:0000313" key="9">
    <source>
        <dbReference type="EMBL" id="NOV49012.1"/>
    </source>
</evidence>
<dbReference type="FunFam" id="1.25.40.90:FF:000012">
    <property type="entry name" value="Huntingtin interacting protein 1-related"/>
    <property type="match status" value="1"/>
</dbReference>
<dbReference type="GO" id="GO:0051015">
    <property type="term" value="F:actin filament binding"/>
    <property type="evidence" value="ECO:0007669"/>
    <property type="project" value="TreeGrafter"/>
</dbReference>
<evidence type="ECO:0000259" key="8">
    <source>
        <dbReference type="PROSITE" id="PS50945"/>
    </source>
</evidence>
<dbReference type="GO" id="GO:0043325">
    <property type="term" value="F:phosphatidylinositol-3,4-bisphosphate binding"/>
    <property type="evidence" value="ECO:0007669"/>
    <property type="project" value="TreeGrafter"/>
</dbReference>
<keyword evidence="4" id="KW-0009">Actin-binding</keyword>
<feature type="coiled-coil region" evidence="5">
    <location>
        <begin position="320"/>
        <end position="418"/>
    </location>
</feature>
<proteinExistence type="inferred from homology"/>
<dbReference type="PANTHER" id="PTHR10407:SF15">
    <property type="entry name" value="HUNTINGTIN INTERACTING PROTEIN 1"/>
    <property type="match status" value="1"/>
</dbReference>
<feature type="compositionally biased region" description="Low complexity" evidence="6">
    <location>
        <begin position="713"/>
        <end position="728"/>
    </location>
</feature>
<dbReference type="Gene3D" id="1.20.1410.10">
    <property type="entry name" value="I/LWEQ domain"/>
    <property type="match status" value="1"/>
</dbReference>
<dbReference type="GO" id="GO:0032051">
    <property type="term" value="F:clathrin light chain binding"/>
    <property type="evidence" value="ECO:0007669"/>
    <property type="project" value="TreeGrafter"/>
</dbReference>
<dbReference type="GO" id="GO:0030136">
    <property type="term" value="C:clathrin-coated vesicle"/>
    <property type="evidence" value="ECO:0007669"/>
    <property type="project" value="TreeGrafter"/>
</dbReference>
<accession>A0A6M2DS35</accession>
<comment type="subcellular location">
    <subcellularLocation>
        <location evidence="1">Cytoplasm</location>
    </subcellularLocation>
</comment>
<evidence type="ECO:0000259" key="7">
    <source>
        <dbReference type="PROSITE" id="PS50942"/>
    </source>
</evidence>
<dbReference type="EMBL" id="GIIL01005286">
    <property type="protein sequence ID" value="NOV49012.1"/>
    <property type="molecule type" value="Transcribed_RNA"/>
</dbReference>
<evidence type="ECO:0000256" key="3">
    <source>
        <dbReference type="ARBA" id="ARBA00022490"/>
    </source>
</evidence>
<dbReference type="Gene3D" id="1.20.5.1700">
    <property type="match status" value="1"/>
</dbReference>
<dbReference type="Pfam" id="PF01608">
    <property type="entry name" value="I_LWEQ"/>
    <property type="match status" value="1"/>
</dbReference>
<feature type="domain" description="I/LWEQ" evidence="8">
    <location>
        <begin position="775"/>
        <end position="1016"/>
    </location>
</feature>
<evidence type="ECO:0000256" key="5">
    <source>
        <dbReference type="SAM" id="Coils"/>
    </source>
</evidence>
<feature type="region of interest" description="Disordered" evidence="6">
    <location>
        <begin position="702"/>
        <end position="734"/>
    </location>
</feature>
<evidence type="ECO:0000256" key="6">
    <source>
        <dbReference type="SAM" id="MobiDB-lite"/>
    </source>
</evidence>
<dbReference type="PANTHER" id="PTHR10407">
    <property type="entry name" value="HUNTINGTIN INTERACTING PROTEIN 1"/>
    <property type="match status" value="1"/>
</dbReference>
<dbReference type="InterPro" id="IPR035964">
    <property type="entry name" value="I/LWEQ_dom_sf"/>
</dbReference>
<dbReference type="SUPFAM" id="SSF48464">
    <property type="entry name" value="ENTH/VHS domain"/>
    <property type="match status" value="1"/>
</dbReference>
<reference evidence="9" key="1">
    <citation type="submission" date="2020-03" db="EMBL/GenBank/DDBJ databases">
        <title>Transcriptomic Profiling of the Digestive Tract of the Rat Flea, Xenopsylla cheopis, Following Blood Feeding and Infection with Yersinia pestis.</title>
        <authorList>
            <person name="Bland D.M."/>
            <person name="Martens C.A."/>
            <person name="Virtaneva K."/>
            <person name="Kanakabandi K."/>
            <person name="Long D."/>
            <person name="Rosenke R."/>
            <person name="Saturday G.A."/>
            <person name="Hoyt F.H."/>
            <person name="Bruno D.P."/>
            <person name="Ribeiro J.M.C."/>
            <person name="Hinnebusch J."/>
        </authorList>
    </citation>
    <scope>NUCLEOTIDE SEQUENCE</scope>
</reference>
<dbReference type="GO" id="GO:0006897">
    <property type="term" value="P:endocytosis"/>
    <property type="evidence" value="ECO:0007669"/>
    <property type="project" value="InterPro"/>
</dbReference>
<dbReference type="InterPro" id="IPR011417">
    <property type="entry name" value="ANTH_dom"/>
</dbReference>
<dbReference type="GO" id="GO:0048268">
    <property type="term" value="P:clathrin coat assembly"/>
    <property type="evidence" value="ECO:0007669"/>
    <property type="project" value="TreeGrafter"/>
</dbReference>